<dbReference type="Proteomes" id="UP000031668">
    <property type="component" value="Unassembled WGS sequence"/>
</dbReference>
<name>A0A0C2M0H7_THEKT</name>
<keyword evidence="2" id="KW-1185">Reference proteome</keyword>
<organism evidence="1 2">
    <name type="scientific">Thelohanellus kitauei</name>
    <name type="common">Myxosporean</name>
    <dbReference type="NCBI Taxonomy" id="669202"/>
    <lineage>
        <taxon>Eukaryota</taxon>
        <taxon>Metazoa</taxon>
        <taxon>Cnidaria</taxon>
        <taxon>Myxozoa</taxon>
        <taxon>Myxosporea</taxon>
        <taxon>Bivalvulida</taxon>
        <taxon>Platysporina</taxon>
        <taxon>Myxobolidae</taxon>
        <taxon>Thelohanellus</taxon>
    </lineage>
</organism>
<gene>
    <name evidence="1" type="ORF">RF11_05594</name>
</gene>
<sequence length="234" mass="26848">MDVFAERAENLINYCETNHHVLVDDEELEKSMDNPRKKSETCALQKDRNKELPPNNWCGKCGSPYHTTADCKGYAIGRSVEGQIDTGSCVSLMRSSIVPKLDILSNICDIITIIGQKFNSLGNHILTVNVHGNSVKQEFVMKEEMKFELVLWAEASSFKPTQLSIKEGLLKRRETRTCEFDQGGLEDEIGKHIRDIQNRNRLHLLFDSHNQHGPPQTYQSMEFAPYSNEEQRWY</sequence>
<protein>
    <submittedName>
        <fullName evidence="1">Uncharacterized protein</fullName>
    </submittedName>
</protein>
<evidence type="ECO:0000313" key="1">
    <source>
        <dbReference type="EMBL" id="KII60520.1"/>
    </source>
</evidence>
<dbReference type="AlphaFoldDB" id="A0A0C2M0H7"/>
<comment type="caution">
    <text evidence="1">The sequence shown here is derived from an EMBL/GenBank/DDBJ whole genome shotgun (WGS) entry which is preliminary data.</text>
</comment>
<evidence type="ECO:0000313" key="2">
    <source>
        <dbReference type="Proteomes" id="UP000031668"/>
    </source>
</evidence>
<reference evidence="1 2" key="1">
    <citation type="journal article" date="2014" name="Genome Biol. Evol.">
        <title>The genome of the myxosporean Thelohanellus kitauei shows adaptations to nutrient acquisition within its fish host.</title>
        <authorList>
            <person name="Yang Y."/>
            <person name="Xiong J."/>
            <person name="Zhou Z."/>
            <person name="Huo F."/>
            <person name="Miao W."/>
            <person name="Ran C."/>
            <person name="Liu Y."/>
            <person name="Zhang J."/>
            <person name="Feng J."/>
            <person name="Wang M."/>
            <person name="Wang M."/>
            <person name="Wang L."/>
            <person name="Yao B."/>
        </authorList>
    </citation>
    <scope>NUCLEOTIDE SEQUENCE [LARGE SCALE GENOMIC DNA]</scope>
    <source>
        <strain evidence="1">Wuqing</strain>
    </source>
</reference>
<dbReference type="EMBL" id="JWZT01005579">
    <property type="protein sequence ID" value="KII60520.1"/>
    <property type="molecule type" value="Genomic_DNA"/>
</dbReference>
<accession>A0A0C2M0H7</accession>
<proteinExistence type="predicted"/>